<comment type="caution">
    <text evidence="4">The sequence shown here is derived from an EMBL/GenBank/DDBJ whole genome shotgun (WGS) entry which is preliminary data.</text>
</comment>
<dbReference type="Pfam" id="PF04203">
    <property type="entry name" value="Sortase"/>
    <property type="match status" value="1"/>
</dbReference>
<feature type="active site" description="Proton donor/acceptor" evidence="2">
    <location>
        <position position="158"/>
    </location>
</feature>
<evidence type="ECO:0000256" key="1">
    <source>
        <dbReference type="ARBA" id="ARBA00022801"/>
    </source>
</evidence>
<dbReference type="AlphaFoldDB" id="A0A367G3N4"/>
<dbReference type="EMBL" id="PSQG01000007">
    <property type="protein sequence ID" value="RCH44614.1"/>
    <property type="molecule type" value="Genomic_DNA"/>
</dbReference>
<dbReference type="NCBIfam" id="NF033745">
    <property type="entry name" value="class_C_sortase"/>
    <property type="match status" value="1"/>
</dbReference>
<proteinExistence type="predicted"/>
<reference evidence="4 5" key="1">
    <citation type="submission" date="2018-02" db="EMBL/GenBank/DDBJ databases">
        <title>Complete genome sequencing of Faecalibacterium prausnitzii strains isolated from the human gut.</title>
        <authorList>
            <person name="Fitzgerald B.C."/>
            <person name="Shkoporov A.N."/>
            <person name="Ross P.R."/>
            <person name="Hill C."/>
        </authorList>
    </citation>
    <scope>NUCLEOTIDE SEQUENCE [LARGE SCALE GENOMIC DNA]</scope>
    <source>
        <strain evidence="4 5">APC942/31-1</strain>
    </source>
</reference>
<accession>A0A367G3N4</accession>
<dbReference type="RefSeq" id="WP_114001974.1">
    <property type="nucleotide sequence ID" value="NZ_PSQG01000007.1"/>
</dbReference>
<keyword evidence="3" id="KW-0472">Membrane</keyword>
<feature type="transmembrane region" description="Helical" evidence="3">
    <location>
        <begin position="262"/>
        <end position="281"/>
    </location>
</feature>
<keyword evidence="3" id="KW-1133">Transmembrane helix</keyword>
<evidence type="ECO:0000313" key="5">
    <source>
        <dbReference type="Proteomes" id="UP000253208"/>
    </source>
</evidence>
<dbReference type="Gene3D" id="2.40.260.10">
    <property type="entry name" value="Sortase"/>
    <property type="match status" value="1"/>
</dbReference>
<keyword evidence="1" id="KW-0378">Hydrolase</keyword>
<feature type="active site" description="Acyl-thioester intermediate" evidence="2">
    <location>
        <position position="220"/>
    </location>
</feature>
<evidence type="ECO:0000313" key="4">
    <source>
        <dbReference type="EMBL" id="RCH44614.1"/>
    </source>
</evidence>
<evidence type="ECO:0000256" key="2">
    <source>
        <dbReference type="PIRSR" id="PIRSR605754-1"/>
    </source>
</evidence>
<name>A0A367G3N4_9FIRM</name>
<keyword evidence="3" id="KW-0812">Transmembrane</keyword>
<dbReference type="SUPFAM" id="SSF63817">
    <property type="entry name" value="Sortase"/>
    <property type="match status" value="1"/>
</dbReference>
<evidence type="ECO:0000256" key="3">
    <source>
        <dbReference type="SAM" id="Phobius"/>
    </source>
</evidence>
<protein>
    <submittedName>
        <fullName evidence="4">Class C sortase</fullName>
    </submittedName>
</protein>
<dbReference type="CDD" id="cd05827">
    <property type="entry name" value="Sortase_C"/>
    <property type="match status" value="1"/>
</dbReference>
<sequence>MAKKKKKKKSNVVLNIIIALVFLAGAGVFLYPTISDMWNQYRNAQLVSKYEEAVTELSDNDYDRLWKEAKEYNAEHPVNAIVDAFEEEDTYELSHPYDRVLDPNGDGLMGSIEIPKIKAKLAIYHGLSKTVLEKGVGHVEGTSLPIGGKSTHAVLAAHRGLPNAKLFTDLDQMEKGDIFILHILGKHLAYKVDQIKTVLPDETSDLDIIEGEDHVTLITCTPYGVNTHRLLVRGVRTKYVVEDTKNDETIPQKLAVVDPKRVLAGGAAVLVVLILLIYLIVRHRDKKRKKKQLSERKEEAESDEK</sequence>
<dbReference type="NCBIfam" id="TIGR01076">
    <property type="entry name" value="sortase_fam"/>
    <property type="match status" value="1"/>
</dbReference>
<feature type="transmembrane region" description="Helical" evidence="3">
    <location>
        <begin position="12"/>
        <end position="31"/>
    </location>
</feature>
<dbReference type="Proteomes" id="UP000253208">
    <property type="component" value="Unassembled WGS sequence"/>
</dbReference>
<organism evidence="4 5">
    <name type="scientific">Blautia obeum</name>
    <dbReference type="NCBI Taxonomy" id="40520"/>
    <lineage>
        <taxon>Bacteria</taxon>
        <taxon>Bacillati</taxon>
        <taxon>Bacillota</taxon>
        <taxon>Clostridia</taxon>
        <taxon>Lachnospirales</taxon>
        <taxon>Lachnospiraceae</taxon>
        <taxon>Blautia</taxon>
    </lineage>
</organism>
<dbReference type="GO" id="GO:0016787">
    <property type="term" value="F:hydrolase activity"/>
    <property type="evidence" value="ECO:0007669"/>
    <property type="project" value="UniProtKB-KW"/>
</dbReference>
<dbReference type="InterPro" id="IPR023365">
    <property type="entry name" value="Sortase_dom-sf"/>
</dbReference>
<gene>
    <name evidence="4" type="ORF">C4886_06265</name>
</gene>
<dbReference type="InterPro" id="IPR042002">
    <property type="entry name" value="Sortase_C"/>
</dbReference>
<dbReference type="InterPro" id="IPR005754">
    <property type="entry name" value="Sortase"/>
</dbReference>